<dbReference type="RefSeq" id="WP_201427178.1">
    <property type="nucleotide sequence ID" value="NZ_JAEQMG010000048.1"/>
</dbReference>
<dbReference type="EMBL" id="JAEQMG010000048">
    <property type="protein sequence ID" value="MBK6088278.1"/>
    <property type="molecule type" value="Genomic_DNA"/>
</dbReference>
<evidence type="ECO:0000313" key="2">
    <source>
        <dbReference type="Proteomes" id="UP000633365"/>
    </source>
</evidence>
<organism evidence="1 2">
    <name type="scientific">Ruminococcus difficilis</name>
    <dbReference type="NCBI Taxonomy" id="2763069"/>
    <lineage>
        <taxon>Bacteria</taxon>
        <taxon>Bacillati</taxon>
        <taxon>Bacillota</taxon>
        <taxon>Clostridia</taxon>
        <taxon>Eubacteriales</taxon>
        <taxon>Oscillospiraceae</taxon>
        <taxon>Ruminococcus</taxon>
    </lineage>
</organism>
<gene>
    <name evidence="1" type="ORF">JKK62_06345</name>
</gene>
<protein>
    <submittedName>
        <fullName evidence="1">Uncharacterized protein</fullName>
    </submittedName>
</protein>
<name>A0A934U0K5_9FIRM</name>
<proteinExistence type="predicted"/>
<reference evidence="1" key="1">
    <citation type="submission" date="2021-01" db="EMBL/GenBank/DDBJ databases">
        <title>Genome public.</title>
        <authorList>
            <person name="Liu C."/>
            <person name="Sun Q."/>
        </authorList>
    </citation>
    <scope>NUCLEOTIDE SEQUENCE</scope>
    <source>
        <strain evidence="1">M6</strain>
    </source>
</reference>
<comment type="caution">
    <text evidence="1">The sequence shown here is derived from an EMBL/GenBank/DDBJ whole genome shotgun (WGS) entry which is preliminary data.</text>
</comment>
<evidence type="ECO:0000313" key="1">
    <source>
        <dbReference type="EMBL" id="MBK6088278.1"/>
    </source>
</evidence>
<accession>A0A934U0K5</accession>
<dbReference type="Proteomes" id="UP000633365">
    <property type="component" value="Unassembled WGS sequence"/>
</dbReference>
<keyword evidence="2" id="KW-1185">Reference proteome</keyword>
<sequence length="181" mass="21678">MLEKYDLNYFEEKTEMLADETTELLVKGIPMFDSIISVLDITGRLLPNDSKEQLFSVYKLNIQLYKYANELLQDNRKSKYFYHQGIVRFRKEVLSCLQTLRKVIEFIKISGNILSENYVVEIAQCKNQWQNILDFDFFETYDKEQNNIEEVEQSTDDDDDWSYTKYYGEIEFEDEFTQPIV</sequence>
<dbReference type="AlphaFoldDB" id="A0A934U0K5"/>